<evidence type="ECO:0000313" key="2">
    <source>
        <dbReference type="Proteomes" id="UP000286947"/>
    </source>
</evidence>
<reference evidence="1 2" key="1">
    <citation type="submission" date="2018-01" db="EMBL/GenBank/DDBJ databases">
        <title>Saezia sanguinis gen. nov., sp. nov., in the order Burkholderiales isolated from human blood.</title>
        <authorList>
            <person name="Medina-Pascual M.J."/>
            <person name="Valdezate S."/>
            <person name="Monzon S."/>
            <person name="Cuesta I."/>
            <person name="Carrasco G."/>
            <person name="Villalon P."/>
            <person name="Saez-Nieto J.A."/>
        </authorList>
    </citation>
    <scope>NUCLEOTIDE SEQUENCE [LARGE SCALE GENOMIC DNA]</scope>
    <source>
        <strain evidence="1 2">CNM695-12</strain>
    </source>
</reference>
<organism evidence="1 2">
    <name type="scientific">Saezia sanguinis</name>
    <dbReference type="NCBI Taxonomy" id="1965230"/>
    <lineage>
        <taxon>Bacteria</taxon>
        <taxon>Pseudomonadati</taxon>
        <taxon>Pseudomonadota</taxon>
        <taxon>Betaproteobacteria</taxon>
        <taxon>Burkholderiales</taxon>
        <taxon>Saeziaceae</taxon>
        <taxon>Saezia</taxon>
    </lineage>
</organism>
<keyword evidence="2" id="KW-1185">Reference proteome</keyword>
<sequence>MDYDICIQVHQSLNADVLEALDRLAQSHELKFEASEYDAKDEFLNLFFKGQQFDNVRMFWNELQAQVEEGNSPLSILKPYWIVVLVLDQNWDRYILLAHADENQQGQIDPCPQDDNWDAYWAQYDQRHDADFEDSGTS</sequence>
<evidence type="ECO:0000313" key="1">
    <source>
        <dbReference type="EMBL" id="RUS65667.1"/>
    </source>
</evidence>
<dbReference type="Proteomes" id="UP000286947">
    <property type="component" value="Unassembled WGS sequence"/>
</dbReference>
<accession>A0A433SA87</accession>
<dbReference type="AlphaFoldDB" id="A0A433SA87"/>
<name>A0A433SA87_9BURK</name>
<dbReference type="EMBL" id="PQSP01000010">
    <property type="protein sequence ID" value="RUS65667.1"/>
    <property type="molecule type" value="Genomic_DNA"/>
</dbReference>
<proteinExistence type="predicted"/>
<comment type="caution">
    <text evidence="1">The sequence shown here is derived from an EMBL/GenBank/DDBJ whole genome shotgun (WGS) entry which is preliminary data.</text>
</comment>
<gene>
    <name evidence="1" type="ORF">CUZ56_02753</name>
</gene>
<protein>
    <submittedName>
        <fullName evidence="1">Uncharacterized protein</fullName>
    </submittedName>
</protein>